<evidence type="ECO:0000313" key="3">
    <source>
        <dbReference type="Proteomes" id="UP000294003"/>
    </source>
</evidence>
<feature type="compositionally biased region" description="Basic and acidic residues" evidence="1">
    <location>
        <begin position="144"/>
        <end position="157"/>
    </location>
</feature>
<proteinExistence type="predicted"/>
<organism evidence="2 3">
    <name type="scientific">Monosporascus cannonballus</name>
    <dbReference type="NCBI Taxonomy" id="155416"/>
    <lineage>
        <taxon>Eukaryota</taxon>
        <taxon>Fungi</taxon>
        <taxon>Dikarya</taxon>
        <taxon>Ascomycota</taxon>
        <taxon>Pezizomycotina</taxon>
        <taxon>Sordariomycetes</taxon>
        <taxon>Xylariomycetidae</taxon>
        <taxon>Xylariales</taxon>
        <taxon>Xylariales incertae sedis</taxon>
        <taxon>Monosporascus</taxon>
    </lineage>
</organism>
<keyword evidence="3" id="KW-1185">Reference proteome</keyword>
<gene>
    <name evidence="2" type="ORF">DL762_003714</name>
</gene>
<evidence type="ECO:0000256" key="1">
    <source>
        <dbReference type="SAM" id="MobiDB-lite"/>
    </source>
</evidence>
<evidence type="ECO:0000313" key="2">
    <source>
        <dbReference type="EMBL" id="RYO88508.1"/>
    </source>
</evidence>
<dbReference type="EMBL" id="QJNS01000086">
    <property type="protein sequence ID" value="RYO88508.1"/>
    <property type="molecule type" value="Genomic_DNA"/>
</dbReference>
<feature type="compositionally biased region" description="Basic and acidic residues" evidence="1">
    <location>
        <begin position="165"/>
        <end position="177"/>
    </location>
</feature>
<protein>
    <submittedName>
        <fullName evidence="2">Uncharacterized protein</fullName>
    </submittedName>
</protein>
<dbReference type="Proteomes" id="UP000294003">
    <property type="component" value="Unassembled WGS sequence"/>
</dbReference>
<comment type="caution">
    <text evidence="2">The sequence shown here is derived from an EMBL/GenBank/DDBJ whole genome shotgun (WGS) entry which is preliminary data.</text>
</comment>
<feature type="region of interest" description="Disordered" evidence="1">
    <location>
        <begin position="144"/>
        <end position="177"/>
    </location>
</feature>
<name>A0ABY0H9S4_9PEZI</name>
<sequence length="195" mass="21926">MRRAINSTLRAFAPVSTRQKIMLLPELTEAARTFRASGSTPPLRREFGDRVDRDAVPKQWNRLDPSSQFAYGLGEIEARATAAREWLMELALAAGEGSHVVDDSRAHRSLHHGRLPGRQAAQLHVRLARQLGIPFVPLRLRLQGDGRDARKPDEKGDAAGLHPGRGSEERDQGGLRRRILERTPEVLELYEDYKL</sequence>
<accession>A0ABY0H9S4</accession>
<reference evidence="2 3" key="1">
    <citation type="submission" date="2018-06" db="EMBL/GenBank/DDBJ databases">
        <title>Complete Genomes of Monosporascus.</title>
        <authorList>
            <person name="Robinson A.J."/>
            <person name="Natvig D.O."/>
        </authorList>
    </citation>
    <scope>NUCLEOTIDE SEQUENCE [LARGE SCALE GENOMIC DNA]</scope>
    <source>
        <strain evidence="2 3">CBS 609.92</strain>
    </source>
</reference>